<comment type="subcellular location">
    <subcellularLocation>
        <location evidence="1 7">Cell membrane</location>
        <topology evidence="1 7">Multi-pass membrane protein</topology>
    </subcellularLocation>
</comment>
<dbReference type="AlphaFoldDB" id="F5YEJ5"/>
<evidence type="ECO:0000313" key="10">
    <source>
        <dbReference type="Proteomes" id="UP000009222"/>
    </source>
</evidence>
<dbReference type="eggNOG" id="COG0395">
    <property type="taxonomic scope" value="Bacteria"/>
</dbReference>
<dbReference type="PROSITE" id="PS50928">
    <property type="entry name" value="ABC_TM1"/>
    <property type="match status" value="1"/>
</dbReference>
<feature type="transmembrane region" description="Helical" evidence="7">
    <location>
        <begin position="74"/>
        <end position="101"/>
    </location>
</feature>
<dbReference type="InterPro" id="IPR035906">
    <property type="entry name" value="MetI-like_sf"/>
</dbReference>
<feature type="transmembrane region" description="Helical" evidence="7">
    <location>
        <begin position="186"/>
        <end position="208"/>
    </location>
</feature>
<dbReference type="Gene3D" id="1.10.3720.10">
    <property type="entry name" value="MetI-like"/>
    <property type="match status" value="1"/>
</dbReference>
<accession>F5YEJ5</accession>
<dbReference type="PANTHER" id="PTHR43744">
    <property type="entry name" value="ABC TRANSPORTER PERMEASE PROTEIN MG189-RELATED-RELATED"/>
    <property type="match status" value="1"/>
</dbReference>
<evidence type="ECO:0000313" key="9">
    <source>
        <dbReference type="EMBL" id="AEF82448.1"/>
    </source>
</evidence>
<dbReference type="EMBL" id="CP001841">
    <property type="protein sequence ID" value="AEF82448.1"/>
    <property type="molecule type" value="Genomic_DNA"/>
</dbReference>
<feature type="transmembrane region" description="Helical" evidence="7">
    <location>
        <begin position="113"/>
        <end position="132"/>
    </location>
</feature>
<evidence type="ECO:0000256" key="2">
    <source>
        <dbReference type="ARBA" id="ARBA00022448"/>
    </source>
</evidence>
<dbReference type="KEGG" id="taz:TREAZ_2574"/>
<protein>
    <submittedName>
        <fullName evidence="9">Protein LplC</fullName>
    </submittedName>
</protein>
<dbReference type="RefSeq" id="WP_015712955.1">
    <property type="nucleotide sequence ID" value="NC_015577.1"/>
</dbReference>
<dbReference type="Pfam" id="PF00528">
    <property type="entry name" value="BPD_transp_1"/>
    <property type="match status" value="1"/>
</dbReference>
<dbReference type="InParanoid" id="F5YEJ5"/>
<dbReference type="PANTHER" id="PTHR43744:SF9">
    <property type="entry name" value="POLYGALACTURONAN_RHAMNOGALACTURONAN TRANSPORT SYSTEM PERMEASE PROTEIN YTCP"/>
    <property type="match status" value="1"/>
</dbReference>
<dbReference type="STRING" id="545695.TREAZ_2574"/>
<evidence type="ECO:0000256" key="1">
    <source>
        <dbReference type="ARBA" id="ARBA00004651"/>
    </source>
</evidence>
<evidence type="ECO:0000256" key="7">
    <source>
        <dbReference type="RuleBase" id="RU363032"/>
    </source>
</evidence>
<name>F5YEJ5_LEAAZ</name>
<dbReference type="OrthoDB" id="356811at2"/>
<feature type="transmembrane region" description="Helical" evidence="7">
    <location>
        <begin position="144"/>
        <end position="165"/>
    </location>
</feature>
<keyword evidence="3" id="KW-1003">Cell membrane</keyword>
<dbReference type="InterPro" id="IPR000515">
    <property type="entry name" value="MetI-like"/>
</dbReference>
<evidence type="ECO:0000256" key="5">
    <source>
        <dbReference type="ARBA" id="ARBA00022989"/>
    </source>
</evidence>
<keyword evidence="5 7" id="KW-1133">Transmembrane helix</keyword>
<evidence type="ECO:0000256" key="3">
    <source>
        <dbReference type="ARBA" id="ARBA00022475"/>
    </source>
</evidence>
<feature type="domain" description="ABC transmembrane type-1" evidence="8">
    <location>
        <begin position="78"/>
        <end position="268"/>
    </location>
</feature>
<dbReference type="SUPFAM" id="SSF161098">
    <property type="entry name" value="MetI-like"/>
    <property type="match status" value="1"/>
</dbReference>
<reference evidence="9 10" key="2">
    <citation type="journal article" date="2011" name="ISME J.">
        <title>RNA-seq reveals cooperative metabolic interactions between two termite-gut spirochete species in co-culture.</title>
        <authorList>
            <person name="Rosenthal A.Z."/>
            <person name="Matson E.G."/>
            <person name="Eldar A."/>
            <person name="Leadbetter J.R."/>
        </authorList>
    </citation>
    <scope>NUCLEOTIDE SEQUENCE [LARGE SCALE GENOMIC DNA]</scope>
    <source>
        <strain evidence="10">ATCC BAA-888 / DSM 13862 / ZAS-9</strain>
    </source>
</reference>
<evidence type="ECO:0000256" key="6">
    <source>
        <dbReference type="ARBA" id="ARBA00023136"/>
    </source>
</evidence>
<keyword evidence="4 7" id="KW-0812">Transmembrane</keyword>
<evidence type="ECO:0000256" key="4">
    <source>
        <dbReference type="ARBA" id="ARBA00022692"/>
    </source>
</evidence>
<gene>
    <name evidence="9" type="ordered locus">TREAZ_2574</name>
</gene>
<dbReference type="CDD" id="cd06261">
    <property type="entry name" value="TM_PBP2"/>
    <property type="match status" value="1"/>
</dbReference>
<reference evidence="10" key="1">
    <citation type="submission" date="2009-12" db="EMBL/GenBank/DDBJ databases">
        <title>Complete sequence of Treponema azotonutricium strain ZAS-9.</title>
        <authorList>
            <person name="Tetu S.G."/>
            <person name="Matson E."/>
            <person name="Ren Q."/>
            <person name="Seshadri R."/>
            <person name="Elbourne L."/>
            <person name="Hassan K.A."/>
            <person name="Durkin A."/>
            <person name="Radune D."/>
            <person name="Mohamoud Y."/>
            <person name="Shay R."/>
            <person name="Jin S."/>
            <person name="Zhang X."/>
            <person name="Lucey K."/>
            <person name="Ballor N.R."/>
            <person name="Ottesen E."/>
            <person name="Rosenthal R."/>
            <person name="Allen A."/>
            <person name="Leadbetter J.R."/>
            <person name="Paulsen I.T."/>
        </authorList>
    </citation>
    <scope>NUCLEOTIDE SEQUENCE [LARGE SCALE GENOMIC DNA]</scope>
    <source>
        <strain evidence="10">ATCC BAA-888 / DSM 13862 / ZAS-9</strain>
    </source>
</reference>
<feature type="transmembrane region" description="Helical" evidence="7">
    <location>
        <begin position="262"/>
        <end position="283"/>
    </location>
</feature>
<sequence>MGKRTIRKTREDYIINFVIYLFLGIIFFVTAYPFYLSIILSFNEGIDAANGGIYFFPRKFTLSNYQGFLTDEKWILAIGVTTVRTLLGTIVTTLFTCVVAYGLAQENLVGRKVYMTITILCLYFSGGLIPYYMVLRSLHLINSFLVYIVPSALNLFYALVAISFFQNLPKELHESAHIDGAGEIPIFFKIILPLSKPLLATIAIFTGVGHWNSWFDSAFFVQNKNLRTLGYLLMEVINRSNLNTRSQASIMAVTSNIVLTPMAVQVTAMVIAAFPIMIIYPFLQKYFITGLTVGSVKG</sequence>
<keyword evidence="6 7" id="KW-0472">Membrane</keyword>
<comment type="similarity">
    <text evidence="7">Belongs to the binding-protein-dependent transport system permease family.</text>
</comment>
<feature type="transmembrane region" description="Helical" evidence="7">
    <location>
        <begin position="12"/>
        <end position="35"/>
    </location>
</feature>
<dbReference type="Proteomes" id="UP000009222">
    <property type="component" value="Chromosome"/>
</dbReference>
<keyword evidence="10" id="KW-1185">Reference proteome</keyword>
<keyword evidence="2 7" id="KW-0813">Transport</keyword>
<evidence type="ECO:0000259" key="8">
    <source>
        <dbReference type="PROSITE" id="PS50928"/>
    </source>
</evidence>
<dbReference type="HOGENOM" id="CLU_016047_1_0_12"/>
<dbReference type="GO" id="GO:0055085">
    <property type="term" value="P:transmembrane transport"/>
    <property type="evidence" value="ECO:0007669"/>
    <property type="project" value="InterPro"/>
</dbReference>
<dbReference type="GO" id="GO:0005886">
    <property type="term" value="C:plasma membrane"/>
    <property type="evidence" value="ECO:0007669"/>
    <property type="project" value="UniProtKB-SubCell"/>
</dbReference>
<proteinExistence type="inferred from homology"/>
<organism evidence="9 10">
    <name type="scientific">Leadbettera azotonutricia (strain ATCC BAA-888 / DSM 13862 / ZAS-9)</name>
    <name type="common">Treponema azotonutricium</name>
    <dbReference type="NCBI Taxonomy" id="545695"/>
    <lineage>
        <taxon>Bacteria</taxon>
        <taxon>Pseudomonadati</taxon>
        <taxon>Spirochaetota</taxon>
        <taxon>Spirochaetia</taxon>
        <taxon>Spirochaetales</taxon>
        <taxon>Breznakiellaceae</taxon>
        <taxon>Leadbettera</taxon>
    </lineage>
</organism>